<comment type="caution">
    <text evidence="2">The sequence shown here is derived from an EMBL/GenBank/DDBJ whole genome shotgun (WGS) entry which is preliminary data.</text>
</comment>
<keyword evidence="1" id="KW-0812">Transmembrane</keyword>
<dbReference type="EMBL" id="BARS01007095">
    <property type="protein sequence ID" value="GAF78210.1"/>
    <property type="molecule type" value="Genomic_DNA"/>
</dbReference>
<proteinExistence type="predicted"/>
<protein>
    <submittedName>
        <fullName evidence="2">Uncharacterized protein</fullName>
    </submittedName>
</protein>
<keyword evidence="1" id="KW-0472">Membrane</keyword>
<reference evidence="2" key="1">
    <citation type="journal article" date="2014" name="Front. Microbiol.">
        <title>High frequency of phylogenetically diverse reductive dehalogenase-homologous genes in deep subseafloor sedimentary metagenomes.</title>
        <authorList>
            <person name="Kawai M."/>
            <person name="Futagami T."/>
            <person name="Toyoda A."/>
            <person name="Takaki Y."/>
            <person name="Nishi S."/>
            <person name="Hori S."/>
            <person name="Arai W."/>
            <person name="Tsubouchi T."/>
            <person name="Morono Y."/>
            <person name="Uchiyama I."/>
            <person name="Ito T."/>
            <person name="Fujiyama A."/>
            <person name="Inagaki F."/>
            <person name="Takami H."/>
        </authorList>
    </citation>
    <scope>NUCLEOTIDE SEQUENCE</scope>
    <source>
        <strain evidence="2">Expedition CK06-06</strain>
    </source>
</reference>
<organism evidence="2">
    <name type="scientific">marine sediment metagenome</name>
    <dbReference type="NCBI Taxonomy" id="412755"/>
    <lineage>
        <taxon>unclassified sequences</taxon>
        <taxon>metagenomes</taxon>
        <taxon>ecological metagenomes</taxon>
    </lineage>
</organism>
<feature type="non-terminal residue" evidence="2">
    <location>
        <position position="33"/>
    </location>
</feature>
<name>X0TQ14_9ZZZZ</name>
<keyword evidence="1" id="KW-1133">Transmembrane helix</keyword>
<sequence length="33" mass="3798">MIVTILLIVIVVIILAIYFIMEFIAYRKAGRSN</sequence>
<feature type="transmembrane region" description="Helical" evidence="1">
    <location>
        <begin position="6"/>
        <end position="26"/>
    </location>
</feature>
<dbReference type="AlphaFoldDB" id="X0TQ14"/>
<evidence type="ECO:0000256" key="1">
    <source>
        <dbReference type="SAM" id="Phobius"/>
    </source>
</evidence>
<gene>
    <name evidence="2" type="ORF">S01H1_13727</name>
</gene>
<accession>X0TQ14</accession>
<evidence type="ECO:0000313" key="2">
    <source>
        <dbReference type="EMBL" id="GAF78210.1"/>
    </source>
</evidence>